<proteinExistence type="predicted"/>
<evidence type="ECO:0000313" key="1">
    <source>
        <dbReference type="EMBL" id="KAJ3558215.1"/>
    </source>
</evidence>
<organism evidence="1 2">
    <name type="scientific">Phlebia brevispora</name>
    <dbReference type="NCBI Taxonomy" id="194682"/>
    <lineage>
        <taxon>Eukaryota</taxon>
        <taxon>Fungi</taxon>
        <taxon>Dikarya</taxon>
        <taxon>Basidiomycota</taxon>
        <taxon>Agaricomycotina</taxon>
        <taxon>Agaricomycetes</taxon>
        <taxon>Polyporales</taxon>
        <taxon>Meruliaceae</taxon>
        <taxon>Phlebia</taxon>
    </lineage>
</organism>
<accession>A0ACC1TCT6</accession>
<dbReference type="Proteomes" id="UP001148662">
    <property type="component" value="Unassembled WGS sequence"/>
</dbReference>
<evidence type="ECO:0000313" key="2">
    <source>
        <dbReference type="Proteomes" id="UP001148662"/>
    </source>
</evidence>
<gene>
    <name evidence="1" type="ORF">NM688_g1055</name>
</gene>
<sequence>MAGRTSRKYTFTTMGNSDDLGHPPPVSILPRFFTTALPSGEITDLDPTSQPPVDTEVEDPDIVDAVPGTVLKVKHLDEVLDPLTGQWNLKPTPPSETNSTRKNGKYDAYAFTIIRKFTPVPSNQHAAAPVFGKQAHPRDGGSYTMTKLLEIHSSGLKEVGTKVIGQIQGVSWTAKPLRVNPQVLLSWLPELEAHLAQLSEELEGSEDDSPVRVKHAHLTHLLSYLTTEYASALETLASLLEGAEITFDLLWALYVPRKTIIHIICPTTSEPRLCRLVTADKCQKADMMANTAAVAMDLSGLTLGFDLTGGGQSSVDTSKVLWRLTLEYLETDISAQGVQFGYAPLTHVVEIPGFSGTRKINDLGIYPVQYYAGPGGPAGLKERLTERGKRWVSLAGGVHHLAYKGIAYQWKKSSGGAWLDKYNVDSRIMIDRKTFTESMPTYDRISYVSKTFSGVNIDRHAIRTSITTSAGIPETEKLAKLEELTDDILMLAPASLFGFSLSDKLWCKLSYHLACSLLGIQLMSSVLLHQVEFTLDFIEPFTWNIEAYENLVIPTEQKNVLTTLVEAHSSVASQKIDDFISGKGQGLVINLYGNPGTGKSLTAEAMSEHLHKPLYVVGAGDLGTNATKVDGSLASILKISASWGAVVLIDEADVFLEERALHHIERNAMVAVFLRHLEYFRGILFLTTNRVRVFDEAFQSRIHVSLRYYDLNSDARRKIWVAFLRKVHGDTPDGGLSKEELRQLGEKKINGRQIKNVVKTASALATGRQETLSFKHLSQVLDMMDQFDAR</sequence>
<keyword evidence="2" id="KW-1185">Reference proteome</keyword>
<reference evidence="1" key="1">
    <citation type="submission" date="2022-07" db="EMBL/GenBank/DDBJ databases">
        <title>Genome Sequence of Phlebia brevispora.</title>
        <authorList>
            <person name="Buettner E."/>
        </authorList>
    </citation>
    <scope>NUCLEOTIDE SEQUENCE</scope>
    <source>
        <strain evidence="1">MPL23</strain>
    </source>
</reference>
<dbReference type="EMBL" id="JANHOG010000103">
    <property type="protein sequence ID" value="KAJ3558215.1"/>
    <property type="molecule type" value="Genomic_DNA"/>
</dbReference>
<comment type="caution">
    <text evidence="1">The sequence shown here is derived from an EMBL/GenBank/DDBJ whole genome shotgun (WGS) entry which is preliminary data.</text>
</comment>
<name>A0ACC1TCT6_9APHY</name>
<protein>
    <submittedName>
        <fullName evidence="1">Uncharacterized protein</fullName>
    </submittedName>
</protein>